<accession>A0A445HQB8</accession>
<protein>
    <submittedName>
        <fullName evidence="1">Auxin-induced protein 6B</fullName>
    </submittedName>
</protein>
<organism evidence="1 2">
    <name type="scientific">Glycine soja</name>
    <name type="common">Wild soybean</name>
    <dbReference type="NCBI Taxonomy" id="3848"/>
    <lineage>
        <taxon>Eukaryota</taxon>
        <taxon>Viridiplantae</taxon>
        <taxon>Streptophyta</taxon>
        <taxon>Embryophyta</taxon>
        <taxon>Tracheophyta</taxon>
        <taxon>Spermatophyta</taxon>
        <taxon>Magnoliopsida</taxon>
        <taxon>eudicotyledons</taxon>
        <taxon>Gunneridae</taxon>
        <taxon>Pentapetalae</taxon>
        <taxon>rosids</taxon>
        <taxon>fabids</taxon>
        <taxon>Fabales</taxon>
        <taxon>Fabaceae</taxon>
        <taxon>Papilionoideae</taxon>
        <taxon>50 kb inversion clade</taxon>
        <taxon>NPAAA clade</taxon>
        <taxon>indigoferoid/millettioid clade</taxon>
        <taxon>Phaseoleae</taxon>
        <taxon>Glycine</taxon>
        <taxon>Glycine subgen. Soja</taxon>
    </lineage>
</organism>
<proteinExistence type="predicted"/>
<name>A0A445HQB8_GLYSO</name>
<evidence type="ECO:0000313" key="1">
    <source>
        <dbReference type="EMBL" id="RZB75575.1"/>
    </source>
</evidence>
<evidence type="ECO:0000313" key="2">
    <source>
        <dbReference type="Proteomes" id="UP000289340"/>
    </source>
</evidence>
<dbReference type="Proteomes" id="UP000289340">
    <property type="component" value="Chromosome 12"/>
</dbReference>
<dbReference type="AlphaFoldDB" id="A0A445HQB8"/>
<gene>
    <name evidence="1" type="ORF">D0Y65_034163</name>
</gene>
<reference evidence="1 2" key="1">
    <citation type="submission" date="2018-09" db="EMBL/GenBank/DDBJ databases">
        <title>A high-quality reference genome of wild soybean provides a powerful tool to mine soybean genomes.</title>
        <authorList>
            <person name="Xie M."/>
            <person name="Chung C.Y.L."/>
            <person name="Li M.-W."/>
            <person name="Wong F.-L."/>
            <person name="Chan T.-F."/>
            <person name="Lam H.-M."/>
        </authorList>
    </citation>
    <scope>NUCLEOTIDE SEQUENCE [LARGE SCALE GENOMIC DNA]</scope>
    <source>
        <strain evidence="2">cv. W05</strain>
        <tissue evidence="1">Hypocotyl of etiolated seedlings</tissue>
    </source>
</reference>
<dbReference type="EMBL" id="QZWG01000012">
    <property type="protein sequence ID" value="RZB75575.1"/>
    <property type="molecule type" value="Genomic_DNA"/>
</dbReference>
<comment type="caution">
    <text evidence="1">The sequence shown here is derived from an EMBL/GenBank/DDBJ whole genome shotgun (WGS) entry which is preliminary data.</text>
</comment>
<sequence>MGFRFPSIRQASFMASQATSKFVDAPKGYFAVYVGEKQAVHDSRIIFEPAFIPRLVE</sequence>
<keyword evidence="2" id="KW-1185">Reference proteome</keyword>